<dbReference type="EMBL" id="WUAV01000006">
    <property type="protein sequence ID" value="KAF1749452.1"/>
    <property type="molecule type" value="Genomic_DNA"/>
</dbReference>
<feature type="domain" description="SPK" evidence="2">
    <location>
        <begin position="233"/>
        <end position="341"/>
    </location>
</feature>
<accession>A0A6A5G433</accession>
<feature type="compositionally biased region" description="Polar residues" evidence="1">
    <location>
        <begin position="996"/>
        <end position="1011"/>
    </location>
</feature>
<evidence type="ECO:0000256" key="1">
    <source>
        <dbReference type="SAM" id="MobiDB-lite"/>
    </source>
</evidence>
<proteinExistence type="predicted"/>
<gene>
    <name evidence="3" type="ORF">GCK72_025920</name>
</gene>
<dbReference type="AlphaFoldDB" id="A0A6A5G433"/>
<dbReference type="PANTHER" id="PTHR38627:SF1">
    <property type="entry name" value="G-PROTEIN ALPHA SUBUNIT ACTIVATING PROTEIN GBAS-1-RELATED"/>
    <property type="match status" value="1"/>
</dbReference>
<feature type="region of interest" description="Disordered" evidence="1">
    <location>
        <begin position="780"/>
        <end position="801"/>
    </location>
</feature>
<feature type="compositionally biased region" description="Basic and acidic residues" evidence="1">
    <location>
        <begin position="18"/>
        <end position="27"/>
    </location>
</feature>
<feature type="region of interest" description="Disordered" evidence="1">
    <location>
        <begin position="609"/>
        <end position="710"/>
    </location>
</feature>
<dbReference type="GeneID" id="9826332"/>
<feature type="compositionally biased region" description="Low complexity" evidence="1">
    <location>
        <begin position="634"/>
        <end position="669"/>
    </location>
</feature>
<name>A0A6A5G433_CAERE</name>
<protein>
    <recommendedName>
        <fullName evidence="2">SPK domain-containing protein</fullName>
    </recommendedName>
</protein>
<dbReference type="CTD" id="9826332"/>
<dbReference type="Gene3D" id="1.10.10.60">
    <property type="entry name" value="Homeodomain-like"/>
    <property type="match status" value="1"/>
</dbReference>
<evidence type="ECO:0000313" key="3">
    <source>
        <dbReference type="EMBL" id="KAF1749452.1"/>
    </source>
</evidence>
<evidence type="ECO:0000259" key="2">
    <source>
        <dbReference type="SMART" id="SM00583"/>
    </source>
</evidence>
<feature type="region of interest" description="Disordered" evidence="1">
    <location>
        <begin position="1"/>
        <end position="71"/>
    </location>
</feature>
<dbReference type="Pfam" id="PF04435">
    <property type="entry name" value="SPK"/>
    <property type="match status" value="3"/>
</dbReference>
<dbReference type="Proteomes" id="UP000483820">
    <property type="component" value="Chromosome X"/>
</dbReference>
<dbReference type="InterPro" id="IPR006570">
    <property type="entry name" value="SPK_dom"/>
</dbReference>
<feature type="region of interest" description="Disordered" evidence="1">
    <location>
        <begin position="1147"/>
        <end position="1169"/>
    </location>
</feature>
<feature type="compositionally biased region" description="Basic and acidic residues" evidence="1">
    <location>
        <begin position="47"/>
        <end position="60"/>
    </location>
</feature>
<comment type="caution">
    <text evidence="3">The sequence shown here is derived from an EMBL/GenBank/DDBJ whole genome shotgun (WGS) entry which is preliminary data.</text>
</comment>
<feature type="compositionally biased region" description="Low complexity" evidence="1">
    <location>
        <begin position="691"/>
        <end position="706"/>
    </location>
</feature>
<feature type="domain" description="SPK" evidence="2">
    <location>
        <begin position="381"/>
        <end position="494"/>
    </location>
</feature>
<organism evidence="3 4">
    <name type="scientific">Caenorhabditis remanei</name>
    <name type="common">Caenorhabditis vulgaris</name>
    <dbReference type="NCBI Taxonomy" id="31234"/>
    <lineage>
        <taxon>Eukaryota</taxon>
        <taxon>Metazoa</taxon>
        <taxon>Ecdysozoa</taxon>
        <taxon>Nematoda</taxon>
        <taxon>Chromadorea</taxon>
        <taxon>Rhabditida</taxon>
        <taxon>Rhabditina</taxon>
        <taxon>Rhabditomorpha</taxon>
        <taxon>Rhabditoidea</taxon>
        <taxon>Rhabditidae</taxon>
        <taxon>Peloderinae</taxon>
        <taxon>Caenorhabditis</taxon>
    </lineage>
</organism>
<evidence type="ECO:0000313" key="4">
    <source>
        <dbReference type="Proteomes" id="UP000483820"/>
    </source>
</evidence>
<feature type="region of interest" description="Disordered" evidence="1">
    <location>
        <begin position="973"/>
        <end position="1058"/>
    </location>
</feature>
<feature type="compositionally biased region" description="Basic and acidic residues" evidence="1">
    <location>
        <begin position="1040"/>
        <end position="1052"/>
    </location>
</feature>
<feature type="region of interest" description="Disordered" evidence="1">
    <location>
        <begin position="871"/>
        <end position="899"/>
    </location>
</feature>
<dbReference type="RefSeq" id="XP_003100002.2">
    <property type="nucleotide sequence ID" value="XM_003099954.2"/>
</dbReference>
<feature type="compositionally biased region" description="Pro residues" evidence="1">
    <location>
        <begin position="1012"/>
        <end position="1024"/>
    </location>
</feature>
<dbReference type="InterPro" id="IPR053367">
    <property type="entry name" value="G-alpha_activating_GEF"/>
</dbReference>
<reference evidence="3 4" key="1">
    <citation type="submission" date="2019-12" db="EMBL/GenBank/DDBJ databases">
        <title>Chromosome-level assembly of the Caenorhabditis remanei genome.</title>
        <authorList>
            <person name="Teterina A.A."/>
            <person name="Willis J.H."/>
            <person name="Phillips P.C."/>
        </authorList>
    </citation>
    <scope>NUCLEOTIDE SEQUENCE [LARGE SCALE GENOMIC DNA]</scope>
    <source>
        <strain evidence="3 4">PX506</strain>
        <tissue evidence="3">Whole organism</tissue>
    </source>
</reference>
<feature type="compositionally biased region" description="Pro residues" evidence="1">
    <location>
        <begin position="787"/>
        <end position="796"/>
    </location>
</feature>
<dbReference type="KEGG" id="crq:GCK72_025920"/>
<dbReference type="PANTHER" id="PTHR38627">
    <property type="entry name" value="GA BINDING AND ACTIVATING AND SPK (SPK) DOMAIN CONTAINING-RELATED"/>
    <property type="match status" value="1"/>
</dbReference>
<sequence>MLRRSTRVPKPVSLTTVHLEDAIKEPKTPPTVNQDSPSSSNAPLSIPKEENQSSNEESKPHKSLPQASTSRKVTECFSEKDSLAIFRFVLSRIRSQNPAREGRVAKRRVELNSMVFWEKCREFVGADRDVHGYRTHFFYLLRKLHEYNGVSMDDKVDIYYALDIRVDPSIREKLVRKFEVEFDEEGIITGSLLLHHWDVVHPDSEPEDEEDGQPTRWVTIGQSTNDTRFTEEDDGLMMQYVVDKINSGCKDLTMKKVWEHFKKLYKKRLSADRTPITYRLRYLRVLLPNIHKMPLSLETKAAIYYHTKQPVSEQFIRELTREIDVVLRQDGRIMVYPTCPARIFLHICQQNCVVGLKSKNRLSLLKAPQNSLAAQAFSEQEDAQIWEHILNKCKLNQGQKFQVKMNGWAFWRQFIEEVGSQRPWQVLSDHFTKDLMPNMRYLSCDVKSKLELYYSLSRIVEEDVLFEFEQIATVTLTPVGAIQSAVGQGIKVGRKERPYEEFDVNSLKLVTDKKPEGSSSYFLLEDHKRFPQLPHVPLVEEEELPTEGKKEELPTVGFLKTSQLTVDVKSEQLGESSGALLPVEKKPEDLLLNSGIPSKKESVLLSMLKSREETPPPKKPAPKRLAPSHCSQQSPAESSTAPSNSTPSPPASCSVAQSSSTPSGSTTSQIPPPWSGVKRSTPAIYSPRQPQPATTSSGQSSSTSSQPTPPIVQKRLSANELAHKLFPSSAASISLANLAPRTPVPYHPTRFMAQSAFNQASSTETRLVPKITKIIRLVPKKSRGPPKRPTPLPTKVPPQYQGPLFAPPRNKVAEIVKPATQEAHCSSDFGRMTQNFSTMRKNDTLPALCSPHFMLTAVSLYGKELIEWKTPKEPKRKRNMPQSAPEPESSSTKEKKPEDIHLEGSVVGEVKPELLDQGFVPQEEVKPNVDEMLSSSSSELPIKSETTSEAIRFNQYQNTMAPGKRVMIHPKPINIRSVRPLNSPSSLVTPKKESETSATNGSQNNGSTTSLPPIPARHPPPPYIKPGKREPKVSIPTLSHDPKPPNYERDIPETPPPFVYRKRVPLLLTRKERELEEQLEREKREVLAKMKSEAEDVTVKEFLVKQREESKRNNRPVIYVPPKTQARIMKRTSDVVEPLSLQKIPRREFSEKNAEARAREQHYRPVLEHHGNKMVYKTIESIMHQPGPSS</sequence>
<feature type="compositionally biased region" description="Polar residues" evidence="1">
    <location>
        <begin position="30"/>
        <end position="43"/>
    </location>
</feature>
<dbReference type="SMART" id="SM00583">
    <property type="entry name" value="SPK"/>
    <property type="match status" value="2"/>
</dbReference>